<dbReference type="SUPFAM" id="SSF50129">
    <property type="entry name" value="GroES-like"/>
    <property type="match status" value="1"/>
</dbReference>
<name>A0A5M9M8H0_9EURO</name>
<dbReference type="Pfam" id="PF08659">
    <property type="entry name" value="KR"/>
    <property type="match status" value="1"/>
</dbReference>
<evidence type="ECO:0000256" key="3">
    <source>
        <dbReference type="ARBA" id="ARBA00022679"/>
    </source>
</evidence>
<dbReference type="PANTHER" id="PTHR43775:SF49">
    <property type="entry name" value="SYNTHASE, PUTATIVE (JCVI)-RELATED"/>
    <property type="match status" value="1"/>
</dbReference>
<keyword evidence="3" id="KW-0808">Transferase</keyword>
<evidence type="ECO:0000256" key="2">
    <source>
        <dbReference type="ARBA" id="ARBA00022553"/>
    </source>
</evidence>
<dbReference type="VEuPathDB" id="FungiDB:EYZ11_000876"/>
<dbReference type="GO" id="GO:0004312">
    <property type="term" value="F:fatty acid synthase activity"/>
    <property type="evidence" value="ECO:0007669"/>
    <property type="project" value="TreeGrafter"/>
</dbReference>
<evidence type="ECO:0000256" key="4">
    <source>
        <dbReference type="ARBA" id="ARBA00023268"/>
    </source>
</evidence>
<dbReference type="AlphaFoldDB" id="A0A5M9M8H0"/>
<dbReference type="PROSITE" id="PS50075">
    <property type="entry name" value="CARRIER"/>
    <property type="match status" value="1"/>
</dbReference>
<dbReference type="Pfam" id="PF00107">
    <property type="entry name" value="ADH_zinc_N"/>
    <property type="match status" value="1"/>
</dbReference>
<evidence type="ECO:0000259" key="5">
    <source>
        <dbReference type="PROSITE" id="PS50075"/>
    </source>
</evidence>
<dbReference type="GO" id="GO:0016491">
    <property type="term" value="F:oxidoreductase activity"/>
    <property type="evidence" value="ECO:0007669"/>
    <property type="project" value="InterPro"/>
</dbReference>
<dbReference type="OrthoDB" id="329835at2759"/>
<dbReference type="SUPFAM" id="SSF47336">
    <property type="entry name" value="ACP-like"/>
    <property type="match status" value="1"/>
</dbReference>
<dbReference type="SMART" id="SM00823">
    <property type="entry name" value="PKS_PP"/>
    <property type="match status" value="1"/>
</dbReference>
<dbReference type="RefSeq" id="XP_033422714.1">
    <property type="nucleotide sequence ID" value="XM_033574696.1"/>
</dbReference>
<keyword evidence="4" id="KW-0511">Multifunctional enzyme</keyword>
<dbReference type="InterPro" id="IPR036736">
    <property type="entry name" value="ACP-like_sf"/>
</dbReference>
<dbReference type="FunFam" id="3.40.50.720:FF:000209">
    <property type="entry name" value="Polyketide synthase Pks12"/>
    <property type="match status" value="1"/>
</dbReference>
<accession>A0A5M9M8H0</accession>
<dbReference type="InterPro" id="IPR009081">
    <property type="entry name" value="PP-bd_ACP"/>
</dbReference>
<reference evidence="6 7" key="1">
    <citation type="submission" date="2019-08" db="EMBL/GenBank/DDBJ databases">
        <title>The genome sequence of a newly discovered highly antifungal drug resistant Aspergillus species, Aspergillus tanneri NIH 1004.</title>
        <authorList>
            <person name="Mounaud S."/>
            <person name="Singh I."/>
            <person name="Joardar V."/>
            <person name="Pakala S."/>
            <person name="Pakala S."/>
            <person name="Venepally P."/>
            <person name="Chung J.K."/>
            <person name="Losada L."/>
            <person name="Nierman W.C."/>
        </authorList>
    </citation>
    <scope>NUCLEOTIDE SEQUENCE [LARGE SCALE GENOMIC DNA]</scope>
    <source>
        <strain evidence="6 7">NIH1004</strain>
    </source>
</reference>
<proteinExistence type="predicted"/>
<dbReference type="Gene3D" id="3.90.180.10">
    <property type="entry name" value="Medium-chain alcohol dehydrogenases, catalytic domain"/>
    <property type="match status" value="1"/>
</dbReference>
<keyword evidence="1" id="KW-0596">Phosphopantetheine</keyword>
<feature type="domain" description="Carrier" evidence="5">
    <location>
        <begin position="566"/>
        <end position="642"/>
    </location>
</feature>
<dbReference type="SMART" id="SM00829">
    <property type="entry name" value="PKS_ER"/>
    <property type="match status" value="1"/>
</dbReference>
<dbReference type="InterPro" id="IPR020806">
    <property type="entry name" value="PKS_PP-bd"/>
</dbReference>
<evidence type="ECO:0000256" key="1">
    <source>
        <dbReference type="ARBA" id="ARBA00022450"/>
    </source>
</evidence>
<dbReference type="InterPro" id="IPR036291">
    <property type="entry name" value="NAD(P)-bd_dom_sf"/>
</dbReference>
<sequence length="663" mass="72315">MGLFGNPEELGLEGSGIIRRVGGNQIKLKPGDRVVMLSKGVNRTRVTVQARCCVKLPAHVLLEDAATMPSVYITSIYCLVHLARLQKDESVLIHSACGGVGLAAIRVSQVIGAKIYATVGSEEKATYLMERFGIPRNQVFSSRNADFLPGILEETNGRGVDVVLNSLAGKLLHASWECVASFGRMIELGKRDFLSNGQLNMMPFGKNRAYFGFDLTQLADEAPHISNHPRMIESYESWHMKQGVHMGKILIKMPEIPSSLASSTVKPPFSLSPDVSYMLVGGLGGLGYSISTWMVEMGARHLVYLSPSANSCSHDAFIRELKEQGCYVSCVAGSVTEIEDVKCALHKCTRPLAGVLQLAAVLKDRPFEKMNHNEWSSCLAIKALGTWNLHKAVQQEKLDFFVVFSSVSGTCGNPGQANYAASNTFLNSLTQYRRQLGLPSSVVDLGAVDEIGMMNYDPKVLQNARAASVRLVCEAELMEGLRVAICQSPTTAEPSSTMTSSPCIIGLSNSRPLSDPGVRTLWTRDARFSHYRNLESKGAGQGDTTSDELRALLRRVEQNPALLDDPESEAIVRRELVKQVQEHMPQTRDMDEEEIADMAIDSLMAIEIKTWVRSNLGLEISLAEIGKAGTAGALAKAAVEHLKAKYSTKEVQGEGDHTNKITS</sequence>
<dbReference type="InterPro" id="IPR050091">
    <property type="entry name" value="PKS_NRPS_Biosynth_Enz"/>
</dbReference>
<dbReference type="Gene3D" id="1.10.1200.10">
    <property type="entry name" value="ACP-like"/>
    <property type="match status" value="1"/>
</dbReference>
<dbReference type="SMART" id="SM00822">
    <property type="entry name" value="PKS_KR"/>
    <property type="match status" value="1"/>
</dbReference>
<dbReference type="GO" id="GO:0044550">
    <property type="term" value="P:secondary metabolite biosynthetic process"/>
    <property type="evidence" value="ECO:0007669"/>
    <property type="project" value="TreeGrafter"/>
</dbReference>
<dbReference type="EMBL" id="QUQM01000005">
    <property type="protein sequence ID" value="KAA8643352.1"/>
    <property type="molecule type" value="Genomic_DNA"/>
</dbReference>
<keyword evidence="2" id="KW-0597">Phosphoprotein</keyword>
<protein>
    <recommendedName>
        <fullName evidence="5">Carrier domain-containing protein</fullName>
    </recommendedName>
</protein>
<dbReference type="InterPro" id="IPR013968">
    <property type="entry name" value="PKS_KR"/>
</dbReference>
<dbReference type="InterPro" id="IPR057326">
    <property type="entry name" value="KR_dom"/>
</dbReference>
<dbReference type="Gene3D" id="3.40.50.720">
    <property type="entry name" value="NAD(P)-binding Rossmann-like Domain"/>
    <property type="match status" value="1"/>
</dbReference>
<organism evidence="6 7">
    <name type="scientific">Aspergillus tanneri</name>
    <dbReference type="NCBI Taxonomy" id="1220188"/>
    <lineage>
        <taxon>Eukaryota</taxon>
        <taxon>Fungi</taxon>
        <taxon>Dikarya</taxon>
        <taxon>Ascomycota</taxon>
        <taxon>Pezizomycotina</taxon>
        <taxon>Eurotiomycetes</taxon>
        <taxon>Eurotiomycetidae</taxon>
        <taxon>Eurotiales</taxon>
        <taxon>Aspergillaceae</taxon>
        <taxon>Aspergillus</taxon>
        <taxon>Aspergillus subgen. Circumdati</taxon>
    </lineage>
</organism>
<dbReference type="InterPro" id="IPR011032">
    <property type="entry name" value="GroES-like_sf"/>
</dbReference>
<comment type="caution">
    <text evidence="6">The sequence shown here is derived from an EMBL/GenBank/DDBJ whole genome shotgun (WGS) entry which is preliminary data.</text>
</comment>
<dbReference type="InterPro" id="IPR020843">
    <property type="entry name" value="ER"/>
</dbReference>
<dbReference type="GO" id="GO:0031177">
    <property type="term" value="F:phosphopantetheine binding"/>
    <property type="evidence" value="ECO:0007669"/>
    <property type="project" value="InterPro"/>
</dbReference>
<gene>
    <name evidence="6" type="ORF">ATNIH1004_010120</name>
</gene>
<dbReference type="CDD" id="cd05195">
    <property type="entry name" value="enoyl_red"/>
    <property type="match status" value="1"/>
</dbReference>
<dbReference type="GeneID" id="54332822"/>
<dbReference type="Pfam" id="PF00550">
    <property type="entry name" value="PP-binding"/>
    <property type="match status" value="1"/>
</dbReference>
<dbReference type="SUPFAM" id="SSF51735">
    <property type="entry name" value="NAD(P)-binding Rossmann-fold domains"/>
    <property type="match status" value="2"/>
</dbReference>
<dbReference type="Proteomes" id="UP000324241">
    <property type="component" value="Unassembled WGS sequence"/>
</dbReference>
<evidence type="ECO:0000313" key="6">
    <source>
        <dbReference type="EMBL" id="KAA8643352.1"/>
    </source>
</evidence>
<evidence type="ECO:0000313" key="7">
    <source>
        <dbReference type="Proteomes" id="UP000324241"/>
    </source>
</evidence>
<dbReference type="InterPro" id="IPR013149">
    <property type="entry name" value="ADH-like_C"/>
</dbReference>
<dbReference type="PANTHER" id="PTHR43775">
    <property type="entry name" value="FATTY ACID SYNTHASE"/>
    <property type="match status" value="1"/>
</dbReference>
<dbReference type="GO" id="GO:1901336">
    <property type="term" value="P:lactone biosynthetic process"/>
    <property type="evidence" value="ECO:0007669"/>
    <property type="project" value="UniProtKB-ARBA"/>
</dbReference>
<dbReference type="GO" id="GO:0006633">
    <property type="term" value="P:fatty acid biosynthetic process"/>
    <property type="evidence" value="ECO:0007669"/>
    <property type="project" value="TreeGrafter"/>
</dbReference>